<comment type="caution">
    <text evidence="1">The sequence shown here is derived from an EMBL/GenBank/DDBJ whole genome shotgun (WGS) entry which is preliminary data.</text>
</comment>
<accession>A0ABX2PU36</accession>
<gene>
    <name evidence="1" type="ORF">HW561_12145</name>
</gene>
<sequence>MLRLVSAMTVEMLQPAPSDPKIILIGLNRCATTSFHKLFQNSGISSVHWVDDGDNNLAHRMVTNIAMGRKPLDGFGAVRAFSDIAFTNSRFLLDGSRFFRELHAAYPDAYFMLNTRNRDDWIASRARHSDGKYLERCCKANGQTADDVKRGWSHLYDVHHAEVETYFDGNPRFLRFDIDEDSPQIVADWLSSDFDVNIVHWGHYNKGASERAQTG</sequence>
<proteinExistence type="predicted"/>
<dbReference type="InterPro" id="IPR040632">
    <property type="entry name" value="Sulfotransfer_4"/>
</dbReference>
<keyword evidence="2" id="KW-1185">Reference proteome</keyword>
<organism evidence="1 2">
    <name type="scientific">Ruegeria haliotis</name>
    <dbReference type="NCBI Taxonomy" id="2747601"/>
    <lineage>
        <taxon>Bacteria</taxon>
        <taxon>Pseudomonadati</taxon>
        <taxon>Pseudomonadota</taxon>
        <taxon>Alphaproteobacteria</taxon>
        <taxon>Rhodobacterales</taxon>
        <taxon>Roseobacteraceae</taxon>
        <taxon>Ruegeria</taxon>
    </lineage>
</organism>
<dbReference type="Pfam" id="PF17784">
    <property type="entry name" value="Sulfotransfer_4"/>
    <property type="match status" value="1"/>
</dbReference>
<dbReference type="Proteomes" id="UP000630805">
    <property type="component" value="Unassembled WGS sequence"/>
</dbReference>
<dbReference type="SUPFAM" id="SSF52540">
    <property type="entry name" value="P-loop containing nucleoside triphosphate hydrolases"/>
    <property type="match status" value="1"/>
</dbReference>
<evidence type="ECO:0008006" key="3">
    <source>
        <dbReference type="Google" id="ProtNLM"/>
    </source>
</evidence>
<dbReference type="EMBL" id="JABXWT010000005">
    <property type="protein sequence ID" value="NVO56539.1"/>
    <property type="molecule type" value="Genomic_DNA"/>
</dbReference>
<protein>
    <recommendedName>
        <fullName evidence="3">Sulfotransferase family protein</fullName>
    </recommendedName>
</protein>
<dbReference type="InterPro" id="IPR027417">
    <property type="entry name" value="P-loop_NTPase"/>
</dbReference>
<name>A0ABX2PU36_9RHOB</name>
<evidence type="ECO:0000313" key="1">
    <source>
        <dbReference type="EMBL" id="NVO56539.1"/>
    </source>
</evidence>
<dbReference type="Gene3D" id="3.40.50.300">
    <property type="entry name" value="P-loop containing nucleotide triphosphate hydrolases"/>
    <property type="match status" value="1"/>
</dbReference>
<evidence type="ECO:0000313" key="2">
    <source>
        <dbReference type="Proteomes" id="UP000630805"/>
    </source>
</evidence>
<reference evidence="1 2" key="1">
    <citation type="submission" date="2020-06" db="EMBL/GenBank/DDBJ databases">
        <authorList>
            <person name="Cao W.R."/>
        </authorList>
    </citation>
    <scope>NUCLEOTIDE SEQUENCE [LARGE SCALE GENOMIC DNA]</scope>
    <source>
        <strain evidence="1 2">B1Z28</strain>
    </source>
</reference>